<dbReference type="RefSeq" id="WP_377349498.1">
    <property type="nucleotide sequence ID" value="NZ_JBHLTP010000012.1"/>
</dbReference>
<keyword evidence="1" id="KW-0472">Membrane</keyword>
<gene>
    <name evidence="2" type="ORF">ACFFGV_15220</name>
</gene>
<organism evidence="2 3">
    <name type="scientific">Pontibacillus salicampi</name>
    <dbReference type="NCBI Taxonomy" id="1449801"/>
    <lineage>
        <taxon>Bacteria</taxon>
        <taxon>Bacillati</taxon>
        <taxon>Bacillota</taxon>
        <taxon>Bacilli</taxon>
        <taxon>Bacillales</taxon>
        <taxon>Bacillaceae</taxon>
        <taxon>Pontibacillus</taxon>
    </lineage>
</organism>
<keyword evidence="1" id="KW-0812">Transmembrane</keyword>
<reference evidence="2 3" key="1">
    <citation type="submission" date="2024-09" db="EMBL/GenBank/DDBJ databases">
        <authorList>
            <person name="Sun Q."/>
            <person name="Mori K."/>
        </authorList>
    </citation>
    <scope>NUCLEOTIDE SEQUENCE [LARGE SCALE GENOMIC DNA]</scope>
    <source>
        <strain evidence="2 3">NCAIM B.02529</strain>
    </source>
</reference>
<evidence type="ECO:0008006" key="4">
    <source>
        <dbReference type="Google" id="ProtNLM"/>
    </source>
</evidence>
<protein>
    <recommendedName>
        <fullName evidence="4">DUF3953 domain-containing protein</fullName>
    </recommendedName>
</protein>
<feature type="transmembrane region" description="Helical" evidence="1">
    <location>
        <begin position="31"/>
        <end position="51"/>
    </location>
</feature>
<comment type="caution">
    <text evidence="2">The sequence shown here is derived from an EMBL/GenBank/DDBJ whole genome shotgun (WGS) entry which is preliminary data.</text>
</comment>
<evidence type="ECO:0000313" key="3">
    <source>
        <dbReference type="Proteomes" id="UP001589836"/>
    </source>
</evidence>
<accession>A0ABV6LRQ9</accession>
<evidence type="ECO:0000313" key="2">
    <source>
        <dbReference type="EMBL" id="MFC0524928.1"/>
    </source>
</evidence>
<keyword evidence="1" id="KW-1133">Transmembrane helix</keyword>
<dbReference type="EMBL" id="JBHLTP010000012">
    <property type="protein sequence ID" value="MFC0524928.1"/>
    <property type="molecule type" value="Genomic_DNA"/>
</dbReference>
<dbReference type="Proteomes" id="UP001589836">
    <property type="component" value="Unassembled WGS sequence"/>
</dbReference>
<keyword evidence="3" id="KW-1185">Reference proteome</keyword>
<sequence length="55" mass="6114">MPSLVQLVTGFIIGAMAVWGILELNKKRKGIGFLFLFATMMIAIPLIKTFLMKIS</sequence>
<feature type="transmembrane region" description="Helical" evidence="1">
    <location>
        <begin position="6"/>
        <end position="24"/>
    </location>
</feature>
<name>A0ABV6LRQ9_9BACI</name>
<evidence type="ECO:0000256" key="1">
    <source>
        <dbReference type="SAM" id="Phobius"/>
    </source>
</evidence>
<proteinExistence type="predicted"/>